<dbReference type="STRING" id="1150298.ERS852406_02462"/>
<evidence type="ECO:0000313" key="5">
    <source>
        <dbReference type="Proteomes" id="UP000768180"/>
    </source>
</evidence>
<reference evidence="2" key="4">
    <citation type="submission" date="2022-01" db="EMBL/GenBank/DDBJ databases">
        <title>Collection of gut derived symbiotic bacterial strains cultured from healthy donors.</title>
        <authorList>
            <person name="Lin H."/>
            <person name="Kohout C."/>
            <person name="Waligurski E."/>
            <person name="Pamer E.G."/>
        </authorList>
    </citation>
    <scope>NUCLEOTIDE SEQUENCE</scope>
    <source>
        <strain evidence="2">DFI.5.49</strain>
    </source>
</reference>
<dbReference type="EMBL" id="JAKNFS010000010">
    <property type="protein sequence ID" value="MCG4765616.1"/>
    <property type="molecule type" value="Genomic_DNA"/>
</dbReference>
<dbReference type="EMBL" id="CYYV01000011">
    <property type="protein sequence ID" value="CUO63948.1"/>
    <property type="molecule type" value="Genomic_DNA"/>
</dbReference>
<dbReference type="PANTHER" id="PTHR34071:SF2">
    <property type="entry name" value="FLAVIN-NUCLEOTIDE-BINDING PROTEIN"/>
    <property type="match status" value="1"/>
</dbReference>
<dbReference type="SUPFAM" id="SSF50475">
    <property type="entry name" value="FMN-binding split barrel"/>
    <property type="match status" value="1"/>
</dbReference>
<evidence type="ECO:0000313" key="2">
    <source>
        <dbReference type="EMBL" id="MCG4765616.1"/>
    </source>
</evidence>
<name>A0A174GRZ4_9FIRM</name>
<evidence type="ECO:0000313" key="4">
    <source>
        <dbReference type="Proteomes" id="UP000095706"/>
    </source>
</evidence>
<dbReference type="RefSeq" id="WP_022462564.1">
    <property type="nucleotide sequence ID" value="NZ_CYYV01000011.1"/>
</dbReference>
<dbReference type="EMBL" id="JAAITQ010000044">
    <property type="protein sequence ID" value="NSE17710.1"/>
    <property type="molecule type" value="Genomic_DNA"/>
</dbReference>
<organism evidence="1 4">
    <name type="scientific">Fusicatenibacter saccharivorans</name>
    <dbReference type="NCBI Taxonomy" id="1150298"/>
    <lineage>
        <taxon>Bacteria</taxon>
        <taxon>Bacillati</taxon>
        <taxon>Bacillota</taxon>
        <taxon>Clostridia</taxon>
        <taxon>Lachnospirales</taxon>
        <taxon>Lachnospiraceae</taxon>
        <taxon>Fusicatenibacter</taxon>
    </lineage>
</organism>
<dbReference type="Proteomes" id="UP000095706">
    <property type="component" value="Unassembled WGS sequence"/>
</dbReference>
<accession>A0A174GRZ4</accession>
<dbReference type="AlphaFoldDB" id="A0A174GRZ4"/>
<dbReference type="Proteomes" id="UP001199915">
    <property type="component" value="Unassembled WGS sequence"/>
</dbReference>
<dbReference type="InterPro" id="IPR024747">
    <property type="entry name" value="Pyridox_Oxase-rel"/>
</dbReference>
<evidence type="ECO:0000313" key="3">
    <source>
        <dbReference type="EMBL" id="NSE17710.1"/>
    </source>
</evidence>
<sequence length="165" mass="18922">MREMRLKKREITDPEILREILESCEVVRIGAMDEEGMFIVPMNYGYDVREEDGTLHVCLYLHGAKEGRKAAAFAADPRVAVEMDYNHEVITGDYTCAYSYAYRSIMGNGTITEVTDPEVKKKGLEKIMAHIAPEAKIAFLPEMVERVAVWRIDIDTFTGKERRRK</sequence>
<reference evidence="3" key="3">
    <citation type="submission" date="2020-02" db="EMBL/GenBank/DDBJ databases">
        <authorList>
            <person name="Littmann E."/>
            <person name="Sorbara M."/>
        </authorList>
    </citation>
    <scope>NUCLEOTIDE SEQUENCE</scope>
    <source>
        <strain evidence="3">MSK.14.54</strain>
    </source>
</reference>
<dbReference type="PANTHER" id="PTHR34071">
    <property type="entry name" value="5-NITROIMIDAZOLE ANTIBIOTICS RESISTANCE PROTEIN, NIMA-FAMILY-RELATED PROTEIN-RELATED"/>
    <property type="match status" value="1"/>
</dbReference>
<dbReference type="InterPro" id="IPR012349">
    <property type="entry name" value="Split_barrel_FMN-bd"/>
</dbReference>
<dbReference type="OrthoDB" id="9794935at2"/>
<keyword evidence="5" id="KW-1185">Reference proteome</keyword>
<gene>
    <name evidence="1" type="ORF">ERS852406_02462</name>
    <name evidence="3" type="ORF">G5B05_15265</name>
    <name evidence="2" type="ORF">L0N21_08850</name>
</gene>
<dbReference type="Pfam" id="PF12900">
    <property type="entry name" value="Pyridox_ox_2"/>
    <property type="match status" value="1"/>
</dbReference>
<reference evidence="1 4" key="1">
    <citation type="submission" date="2015-09" db="EMBL/GenBank/DDBJ databases">
        <authorList>
            <consortium name="Pathogen Informatics"/>
        </authorList>
    </citation>
    <scope>NUCLEOTIDE SEQUENCE [LARGE SCALE GENOMIC DNA]</scope>
    <source>
        <strain evidence="1 4">2789STDY5608849</strain>
    </source>
</reference>
<reference evidence="3 5" key="2">
    <citation type="journal article" date="2020" name="Cell Host Microbe">
        <title>Functional and Genomic Variation between Human-Derived Isolates of Lachnospiraceae Reveals Inter- and Intra-Species Diversity.</title>
        <authorList>
            <person name="Sorbara M.T."/>
            <person name="Littmann E.R."/>
            <person name="Fontana E."/>
            <person name="Moody T.U."/>
            <person name="Kohout C.E."/>
            <person name="Gjonbalaj M."/>
            <person name="Eaton V."/>
            <person name="Seok R."/>
            <person name="Leiner I.M."/>
            <person name="Pamer E.G."/>
        </authorList>
    </citation>
    <scope>NUCLEOTIDE SEQUENCE [LARGE SCALE GENOMIC DNA]</scope>
    <source>
        <strain evidence="3 5">MSK.14.54</strain>
    </source>
</reference>
<dbReference type="Proteomes" id="UP000768180">
    <property type="component" value="Unassembled WGS sequence"/>
</dbReference>
<proteinExistence type="predicted"/>
<protein>
    <submittedName>
        <fullName evidence="1">Predicted flavin-nucleotide-binding protein</fullName>
    </submittedName>
    <submittedName>
        <fullName evidence="2">Pyridoxamine 5'-phosphate oxidase family protein</fullName>
    </submittedName>
</protein>
<dbReference type="Gene3D" id="2.30.110.10">
    <property type="entry name" value="Electron Transport, Fmn-binding Protein, Chain A"/>
    <property type="match status" value="1"/>
</dbReference>
<evidence type="ECO:0000313" key="1">
    <source>
        <dbReference type="EMBL" id="CUO63948.1"/>
    </source>
</evidence>